<evidence type="ECO:0000313" key="13">
    <source>
        <dbReference type="Proteomes" id="UP000594430"/>
    </source>
</evidence>
<dbReference type="EMBL" id="CP064946">
    <property type="protein sequence ID" value="QPH47340.1"/>
    <property type="molecule type" value="Genomic_DNA"/>
</dbReference>
<evidence type="ECO:0000256" key="2">
    <source>
        <dbReference type="ARBA" id="ARBA00009881"/>
    </source>
</evidence>
<comment type="cofactor">
    <cofactor evidence="1">
        <name>FMN</name>
        <dbReference type="ChEBI" id="CHEBI:58210"/>
    </cofactor>
</comment>
<evidence type="ECO:0000256" key="11">
    <source>
        <dbReference type="ARBA" id="ARBA00067136"/>
    </source>
</evidence>
<comment type="similarity">
    <text evidence="2">Belongs to the nitronate monooxygenase family. NMO class I subfamily.</text>
</comment>
<dbReference type="AlphaFoldDB" id="A0A7S9Q1Y7"/>
<evidence type="ECO:0000256" key="5">
    <source>
        <dbReference type="ARBA" id="ARBA00022643"/>
    </source>
</evidence>
<organism evidence="12 13">
    <name type="scientific">Pseudomonas fulva</name>
    <dbReference type="NCBI Taxonomy" id="47880"/>
    <lineage>
        <taxon>Bacteria</taxon>
        <taxon>Pseudomonadati</taxon>
        <taxon>Pseudomonadota</taxon>
        <taxon>Gammaproteobacteria</taxon>
        <taxon>Pseudomonadales</taxon>
        <taxon>Pseudomonadaceae</taxon>
        <taxon>Pseudomonas</taxon>
    </lineage>
</organism>
<keyword evidence="3" id="KW-0216">Detoxification</keyword>
<dbReference type="InterPro" id="IPR004136">
    <property type="entry name" value="NMO"/>
</dbReference>
<protein>
    <recommendedName>
        <fullName evidence="11">Nitronate monooxygenase</fullName>
    </recommendedName>
    <alternativeName>
        <fullName evidence="9">Propionate 3-nitronate monooxygenase</fullName>
    </alternativeName>
</protein>
<keyword evidence="4" id="KW-0285">Flavoprotein</keyword>
<gene>
    <name evidence="12" type="ORF">IZU98_13000</name>
</gene>
<keyword evidence="5" id="KW-0288">FMN</keyword>
<evidence type="ECO:0000256" key="9">
    <source>
        <dbReference type="ARBA" id="ARBA00031155"/>
    </source>
</evidence>
<dbReference type="GO" id="GO:0009636">
    <property type="term" value="P:response to toxic substance"/>
    <property type="evidence" value="ECO:0007669"/>
    <property type="project" value="UniProtKB-KW"/>
</dbReference>
<name>A0A7S9Q1Y7_9PSED</name>
<comment type="catalytic activity">
    <reaction evidence="10">
        <text>3 propionate 3-nitronate + 3 O2 + H2O = 3 3-oxopropanoate + 2 nitrate + nitrite + H2O2 + 3 H(+)</text>
        <dbReference type="Rhea" id="RHEA:57332"/>
        <dbReference type="ChEBI" id="CHEBI:15377"/>
        <dbReference type="ChEBI" id="CHEBI:15378"/>
        <dbReference type="ChEBI" id="CHEBI:15379"/>
        <dbReference type="ChEBI" id="CHEBI:16240"/>
        <dbReference type="ChEBI" id="CHEBI:16301"/>
        <dbReference type="ChEBI" id="CHEBI:17632"/>
        <dbReference type="ChEBI" id="CHEBI:33190"/>
        <dbReference type="ChEBI" id="CHEBI:136067"/>
    </reaction>
</comment>
<dbReference type="PANTHER" id="PTHR42747">
    <property type="entry name" value="NITRONATE MONOOXYGENASE-RELATED"/>
    <property type="match status" value="1"/>
</dbReference>
<evidence type="ECO:0000256" key="1">
    <source>
        <dbReference type="ARBA" id="ARBA00001917"/>
    </source>
</evidence>
<keyword evidence="7" id="KW-0560">Oxidoreductase</keyword>
<dbReference type="GO" id="GO:0018580">
    <property type="term" value="F:nitronate monooxygenase activity"/>
    <property type="evidence" value="ECO:0007669"/>
    <property type="project" value="InterPro"/>
</dbReference>
<keyword evidence="6" id="KW-0547">Nucleotide-binding</keyword>
<dbReference type="CDD" id="cd04730">
    <property type="entry name" value="NPD_like"/>
    <property type="match status" value="1"/>
</dbReference>
<accession>A0A7S9Q1Y7</accession>
<reference evidence="12 13" key="1">
    <citation type="submission" date="2020-11" db="EMBL/GenBank/DDBJ databases">
        <title>Pseudomonas fulva producing VIM-24.</title>
        <authorList>
            <person name="Liu S."/>
        </authorList>
    </citation>
    <scope>NUCLEOTIDE SEQUENCE [LARGE SCALE GENOMIC DNA]</scope>
    <source>
        <strain evidence="12 13">ZDHY414</strain>
    </source>
</reference>
<evidence type="ECO:0000313" key="12">
    <source>
        <dbReference type="EMBL" id="QPH47340.1"/>
    </source>
</evidence>
<dbReference type="InterPro" id="IPR013785">
    <property type="entry name" value="Aldolase_TIM"/>
</dbReference>
<keyword evidence="8 12" id="KW-0503">Monooxygenase</keyword>
<evidence type="ECO:0000256" key="10">
    <source>
        <dbReference type="ARBA" id="ARBA00049401"/>
    </source>
</evidence>
<dbReference type="Proteomes" id="UP000594430">
    <property type="component" value="Chromosome"/>
</dbReference>
<dbReference type="GO" id="GO:0000166">
    <property type="term" value="F:nucleotide binding"/>
    <property type="evidence" value="ECO:0007669"/>
    <property type="project" value="UniProtKB-KW"/>
</dbReference>
<dbReference type="RefSeq" id="WP_027916111.1">
    <property type="nucleotide sequence ID" value="NZ_CP064943.1"/>
</dbReference>
<sequence length="358" mass="38022">MSQWPDRRVLDLLGIELPILQAPMAGASGTAMAIAVSQAGGLGALPCAMLTHQQVREQIAVFRAASPGRALNLNFFCHQVPASDADALTAWKQVLEPYYRTLGADFEAPAPVSNRAPFDEHSCQLVEHLRPEVVSFHFGLPQADLLRRVKASGARVLSSATTVEEARWLQDRGCDAIIAMGYEAGGHRGMFLSEDITTQIGTLALVPQVVDAVDVPVIAAGGIGDHRGVLAALALGASAVQIGTAYLFCPEATVSSFHRQALDSAPASDTALTNLFTGRPARGIHNRLMRELGPMSAQAPRFPLAGGALMPLRAITEAQGSSDFSNLWAGQALRLGRHLSAADLTRDIADKALARLNR</sequence>
<evidence type="ECO:0000256" key="4">
    <source>
        <dbReference type="ARBA" id="ARBA00022630"/>
    </source>
</evidence>
<dbReference type="Pfam" id="PF03060">
    <property type="entry name" value="NMO"/>
    <property type="match status" value="1"/>
</dbReference>
<evidence type="ECO:0000256" key="8">
    <source>
        <dbReference type="ARBA" id="ARBA00023033"/>
    </source>
</evidence>
<dbReference type="Gene3D" id="3.20.20.70">
    <property type="entry name" value="Aldolase class I"/>
    <property type="match status" value="1"/>
</dbReference>
<dbReference type="FunFam" id="3.20.20.70:FF:000154">
    <property type="entry name" value="Probable nitronate monooxygenase"/>
    <property type="match status" value="1"/>
</dbReference>
<evidence type="ECO:0000256" key="3">
    <source>
        <dbReference type="ARBA" id="ARBA00022575"/>
    </source>
</evidence>
<proteinExistence type="inferred from homology"/>
<evidence type="ECO:0000256" key="6">
    <source>
        <dbReference type="ARBA" id="ARBA00022741"/>
    </source>
</evidence>
<dbReference type="SUPFAM" id="SSF51412">
    <property type="entry name" value="Inosine monophosphate dehydrogenase (IMPDH)"/>
    <property type="match status" value="1"/>
</dbReference>
<dbReference type="PANTHER" id="PTHR42747:SF3">
    <property type="entry name" value="NITRONATE MONOOXYGENASE-RELATED"/>
    <property type="match status" value="1"/>
</dbReference>
<evidence type="ECO:0000256" key="7">
    <source>
        <dbReference type="ARBA" id="ARBA00023002"/>
    </source>
</evidence>